<evidence type="ECO:0000256" key="3">
    <source>
        <dbReference type="ARBA" id="ARBA00022692"/>
    </source>
</evidence>
<protein>
    <recommendedName>
        <fullName evidence="6">Protein HflC</fullName>
    </recommendedName>
</protein>
<dbReference type="GO" id="GO:0006508">
    <property type="term" value="P:proteolysis"/>
    <property type="evidence" value="ECO:0007669"/>
    <property type="project" value="UniProtKB-KW"/>
</dbReference>
<evidence type="ECO:0000313" key="9">
    <source>
        <dbReference type="Proteomes" id="UP001209257"/>
    </source>
</evidence>
<dbReference type="PANTHER" id="PTHR42911:SF1">
    <property type="entry name" value="MODULATOR OF FTSH PROTEASE HFLC"/>
    <property type="match status" value="1"/>
</dbReference>
<dbReference type="GO" id="GO:0008233">
    <property type="term" value="F:peptidase activity"/>
    <property type="evidence" value="ECO:0007669"/>
    <property type="project" value="UniProtKB-KW"/>
</dbReference>
<keyword evidence="4" id="KW-1133">Transmembrane helix</keyword>
<accession>A0ABT2VP03</accession>
<dbReference type="SUPFAM" id="SSF117892">
    <property type="entry name" value="Band 7/SPFH domain"/>
    <property type="match status" value="1"/>
</dbReference>
<dbReference type="InterPro" id="IPR036013">
    <property type="entry name" value="Band_7/SPFH_dom_sf"/>
</dbReference>
<dbReference type="CDD" id="cd03405">
    <property type="entry name" value="SPFH_HflC"/>
    <property type="match status" value="1"/>
</dbReference>
<comment type="similarity">
    <text evidence="2 6">Belongs to the band 7/mec-2 family. HflC subfamily.</text>
</comment>
<dbReference type="InterPro" id="IPR010200">
    <property type="entry name" value="HflC"/>
</dbReference>
<evidence type="ECO:0000256" key="1">
    <source>
        <dbReference type="ARBA" id="ARBA00004167"/>
    </source>
</evidence>
<evidence type="ECO:0000259" key="7">
    <source>
        <dbReference type="SMART" id="SM00244"/>
    </source>
</evidence>
<dbReference type="Gene3D" id="3.30.479.30">
    <property type="entry name" value="Band 7 domain"/>
    <property type="match status" value="1"/>
</dbReference>
<sequence>MKNLSIIILVILAVLATGSLFQVREGERAIVIQFGKVQRDEASGETVVFEPGLHFKIPFIDSVKKLPARIQTLDDQADRFVTAEKKDLIVDSYVKWRIEDFATYYLSTGGNKLQAEALLKQKVNNGLRSEFGTRTISQIVSGERTALMDQAMKQASTSSNELGIAIVDVRVKQINLPTEVSNSIFQRMRAERAAVAREHRSEGQEQAEVIKADIDAKVTVMLADAERNLRQVRGEGDALAAEIYADAYSQNPEFYSFLRSMDAYKQSFNSKQDILVVEPDSEFFRYMNAKGGRSDQ</sequence>
<evidence type="ECO:0000256" key="4">
    <source>
        <dbReference type="ARBA" id="ARBA00022989"/>
    </source>
</evidence>
<dbReference type="SMART" id="SM00244">
    <property type="entry name" value="PHB"/>
    <property type="match status" value="1"/>
</dbReference>
<keyword evidence="9" id="KW-1185">Reference proteome</keyword>
<dbReference type="Proteomes" id="UP001209257">
    <property type="component" value="Unassembled WGS sequence"/>
</dbReference>
<proteinExistence type="inferred from homology"/>
<keyword evidence="5" id="KW-0472">Membrane</keyword>
<comment type="subcellular location">
    <subcellularLocation>
        <location evidence="1">Membrane</location>
        <topology evidence="1">Single-pass membrane protein</topology>
    </subcellularLocation>
</comment>
<dbReference type="Pfam" id="PF01145">
    <property type="entry name" value="Band_7"/>
    <property type="match status" value="1"/>
</dbReference>
<dbReference type="PIRSF" id="PIRSF005651">
    <property type="entry name" value="HflC"/>
    <property type="match status" value="1"/>
</dbReference>
<dbReference type="RefSeq" id="WP_262993404.1">
    <property type="nucleotide sequence ID" value="NZ_JAOTJC010000007.1"/>
</dbReference>
<keyword evidence="8" id="KW-0378">Hydrolase</keyword>
<feature type="domain" description="Band 7" evidence="7">
    <location>
        <begin position="18"/>
        <end position="188"/>
    </location>
</feature>
<gene>
    <name evidence="8" type="primary">hflC</name>
    <name evidence="8" type="ORF">OCL06_08370</name>
</gene>
<reference evidence="9" key="1">
    <citation type="submission" date="2023-07" db="EMBL/GenBank/DDBJ databases">
        <title>Study on multiphase classification of strain Alteromonas salexigens isolated from the Yellow Sea.</title>
        <authorList>
            <person name="Sun L."/>
        </authorList>
    </citation>
    <scope>NUCLEOTIDE SEQUENCE [LARGE SCALE GENOMIC DNA]</scope>
    <source>
        <strain evidence="9">ASW11-19</strain>
    </source>
</reference>
<comment type="function">
    <text evidence="6">HflC and HflK could regulate a protease.</text>
</comment>
<evidence type="ECO:0000256" key="6">
    <source>
        <dbReference type="PIRNR" id="PIRNR005651"/>
    </source>
</evidence>
<dbReference type="NCBIfam" id="TIGR01932">
    <property type="entry name" value="hflC"/>
    <property type="match status" value="2"/>
</dbReference>
<comment type="caution">
    <text evidence="8">The sequence shown here is derived from an EMBL/GenBank/DDBJ whole genome shotgun (WGS) entry which is preliminary data.</text>
</comment>
<keyword evidence="3" id="KW-0812">Transmembrane</keyword>
<name>A0ABT2VP03_9ALTE</name>
<evidence type="ECO:0000256" key="5">
    <source>
        <dbReference type="ARBA" id="ARBA00023136"/>
    </source>
</evidence>
<dbReference type="EMBL" id="JAOTJC010000007">
    <property type="protein sequence ID" value="MCU7554612.1"/>
    <property type="molecule type" value="Genomic_DNA"/>
</dbReference>
<organism evidence="8 9">
    <name type="scientific">Alteromonas salexigens</name>
    <dbReference type="NCBI Taxonomy" id="2982530"/>
    <lineage>
        <taxon>Bacteria</taxon>
        <taxon>Pseudomonadati</taxon>
        <taxon>Pseudomonadota</taxon>
        <taxon>Gammaproteobacteria</taxon>
        <taxon>Alteromonadales</taxon>
        <taxon>Alteromonadaceae</taxon>
        <taxon>Alteromonas/Salinimonas group</taxon>
        <taxon>Alteromonas</taxon>
    </lineage>
</organism>
<dbReference type="InterPro" id="IPR001107">
    <property type="entry name" value="Band_7"/>
</dbReference>
<dbReference type="PANTHER" id="PTHR42911">
    <property type="entry name" value="MODULATOR OF FTSH PROTEASE HFLC"/>
    <property type="match status" value="1"/>
</dbReference>
<keyword evidence="8" id="KW-0645">Protease</keyword>
<evidence type="ECO:0000313" key="8">
    <source>
        <dbReference type="EMBL" id="MCU7554612.1"/>
    </source>
</evidence>
<evidence type="ECO:0000256" key="2">
    <source>
        <dbReference type="ARBA" id="ARBA00007862"/>
    </source>
</evidence>